<feature type="region of interest" description="Disordered" evidence="1">
    <location>
        <begin position="148"/>
        <end position="186"/>
    </location>
</feature>
<sequence length="186" mass="20856">MDKILQESQILEVHDEYRRSLIRQRRLLEVLHVQSDRGPFPSSHEIAVDVGPNSTPVHGRFVRSANHSERFLEFALKNLLLLPFKRPQAIASEALMQFMKAMEPKSTVTSLFLLFLLLAAPYFPRGVSVASDLNSEIYEIDYRGPETHSYIPPPHRSGGRPHLTAHPESKGLGAATNGENGKNIHG</sequence>
<proteinExistence type="predicted"/>
<organism evidence="2 3">
    <name type="scientific">Liquidambar formosana</name>
    <name type="common">Formosan gum</name>
    <dbReference type="NCBI Taxonomy" id="63359"/>
    <lineage>
        <taxon>Eukaryota</taxon>
        <taxon>Viridiplantae</taxon>
        <taxon>Streptophyta</taxon>
        <taxon>Embryophyta</taxon>
        <taxon>Tracheophyta</taxon>
        <taxon>Spermatophyta</taxon>
        <taxon>Magnoliopsida</taxon>
        <taxon>eudicotyledons</taxon>
        <taxon>Gunneridae</taxon>
        <taxon>Pentapetalae</taxon>
        <taxon>Saxifragales</taxon>
        <taxon>Altingiaceae</taxon>
        <taxon>Liquidambar</taxon>
    </lineage>
</organism>
<evidence type="ECO:0000256" key="1">
    <source>
        <dbReference type="SAM" id="MobiDB-lite"/>
    </source>
</evidence>
<gene>
    <name evidence="2" type="ORF">L1049_009021</name>
</gene>
<evidence type="ECO:0000313" key="3">
    <source>
        <dbReference type="Proteomes" id="UP001415857"/>
    </source>
</evidence>
<comment type="caution">
    <text evidence="2">The sequence shown here is derived from an EMBL/GenBank/DDBJ whole genome shotgun (WGS) entry which is preliminary data.</text>
</comment>
<evidence type="ECO:0000313" key="2">
    <source>
        <dbReference type="EMBL" id="KAK9290843.1"/>
    </source>
</evidence>
<dbReference type="EMBL" id="JBBPBK010000002">
    <property type="protein sequence ID" value="KAK9290843.1"/>
    <property type="molecule type" value="Genomic_DNA"/>
</dbReference>
<reference evidence="2 3" key="1">
    <citation type="journal article" date="2024" name="Plant J.">
        <title>Genome sequences and population genomics reveal climatic adaptation and genomic divergence between two closely related sweetgum species.</title>
        <authorList>
            <person name="Xu W.Q."/>
            <person name="Ren C.Q."/>
            <person name="Zhang X.Y."/>
            <person name="Comes H.P."/>
            <person name="Liu X.H."/>
            <person name="Li Y.G."/>
            <person name="Kettle C.J."/>
            <person name="Jalonen R."/>
            <person name="Gaisberger H."/>
            <person name="Ma Y.Z."/>
            <person name="Qiu Y.X."/>
        </authorList>
    </citation>
    <scope>NUCLEOTIDE SEQUENCE [LARGE SCALE GENOMIC DNA]</scope>
    <source>
        <strain evidence="2">Hangzhou</strain>
    </source>
</reference>
<accession>A0AAP0X8N6</accession>
<keyword evidence="3" id="KW-1185">Reference proteome</keyword>
<name>A0AAP0X8N6_LIQFO</name>
<dbReference type="Proteomes" id="UP001415857">
    <property type="component" value="Unassembled WGS sequence"/>
</dbReference>
<protein>
    <submittedName>
        <fullName evidence="2">Uncharacterized protein</fullName>
    </submittedName>
</protein>
<dbReference type="AlphaFoldDB" id="A0AAP0X8N6"/>